<evidence type="ECO:0000256" key="8">
    <source>
        <dbReference type="HAMAP-Rule" id="MF_00156"/>
    </source>
</evidence>
<dbReference type="GO" id="GO:0003864">
    <property type="term" value="F:3-methyl-2-oxobutanoate hydroxymethyltransferase activity"/>
    <property type="evidence" value="ECO:0007669"/>
    <property type="project" value="UniProtKB-UniRule"/>
</dbReference>
<proteinExistence type="inferred from homology"/>
<evidence type="ECO:0000256" key="6">
    <source>
        <dbReference type="ARBA" id="ARBA00022723"/>
    </source>
</evidence>
<keyword evidence="13" id="KW-1185">Reference proteome</keyword>
<sequence length="264" mass="28210">MRHPITLQTLNERRRTGQPFSCLTAYDATLATLAGNAGIEVLLIGDSLGMVLQGHASTLPVTLQDMIYHTRCVARADTTSLIMADLPFMTNTTTVQTLQAAGQLMQAGAHMVKLEGEAWLAETVTALTQRGVPVCIHMGLTPQSVNALGGYRVQGRNAQQAEAMLEAAKTLEQAGAAVILLECVPRELAGRIRDALEVPVIGIGAGPDVDGQILVMHDMLGATTGRAPRFVRDFMADTGSISAAFRAYHEAVTTRSFPSPEHCF</sequence>
<keyword evidence="5 8" id="KW-0808">Transferase</keyword>
<comment type="similarity">
    <text evidence="2 8">Belongs to the PanB family.</text>
</comment>
<evidence type="ECO:0000256" key="4">
    <source>
        <dbReference type="ARBA" id="ARBA00022655"/>
    </source>
</evidence>
<gene>
    <name evidence="8" type="primary">panB</name>
    <name evidence="12" type="ORF">SAMN05421848_3180</name>
</gene>
<dbReference type="NCBIfam" id="TIGR00222">
    <property type="entry name" value="panB"/>
    <property type="match status" value="1"/>
</dbReference>
<dbReference type="InterPro" id="IPR040442">
    <property type="entry name" value="Pyrv_kinase-like_dom_sf"/>
</dbReference>
<organism evidence="12 13">
    <name type="scientific">Kushneria avicenniae</name>
    <dbReference type="NCBI Taxonomy" id="402385"/>
    <lineage>
        <taxon>Bacteria</taxon>
        <taxon>Pseudomonadati</taxon>
        <taxon>Pseudomonadota</taxon>
        <taxon>Gammaproteobacteria</taxon>
        <taxon>Oceanospirillales</taxon>
        <taxon>Halomonadaceae</taxon>
        <taxon>Kushneria</taxon>
    </lineage>
</organism>
<dbReference type="STRING" id="402385.SAMN05421848_3180"/>
<evidence type="ECO:0000313" key="12">
    <source>
        <dbReference type="EMBL" id="SFC89617.1"/>
    </source>
</evidence>
<dbReference type="EC" id="2.1.2.11" evidence="8"/>
<feature type="active site" description="Proton acceptor" evidence="8 9">
    <location>
        <position position="182"/>
    </location>
</feature>
<dbReference type="OrthoDB" id="9781789at2"/>
<comment type="subunit">
    <text evidence="3 8">Homodecamer; pentamer of dimers.</text>
</comment>
<dbReference type="InterPro" id="IPR015813">
    <property type="entry name" value="Pyrv/PenolPyrv_kinase-like_dom"/>
</dbReference>
<feature type="binding site" evidence="8 11">
    <location>
        <position position="85"/>
    </location>
    <ligand>
        <name>Mg(2+)</name>
        <dbReference type="ChEBI" id="CHEBI:18420"/>
    </ligand>
</feature>
<dbReference type="GO" id="GO:0008168">
    <property type="term" value="F:methyltransferase activity"/>
    <property type="evidence" value="ECO:0007669"/>
    <property type="project" value="UniProtKB-KW"/>
</dbReference>
<evidence type="ECO:0000256" key="2">
    <source>
        <dbReference type="ARBA" id="ARBA00008676"/>
    </source>
</evidence>
<dbReference type="FunFam" id="3.20.20.60:FF:000003">
    <property type="entry name" value="3-methyl-2-oxobutanoate hydroxymethyltransferase"/>
    <property type="match status" value="1"/>
</dbReference>
<comment type="subcellular location">
    <subcellularLocation>
        <location evidence="8">Cytoplasm</location>
    </subcellularLocation>
</comment>
<comment type="pathway">
    <text evidence="1 8">Cofactor biosynthesis; (R)-pantothenate biosynthesis; (R)-pantoate from 3-methyl-2-oxobutanoate: step 1/2.</text>
</comment>
<dbReference type="Gene3D" id="3.20.20.60">
    <property type="entry name" value="Phosphoenolpyruvate-binding domains"/>
    <property type="match status" value="1"/>
</dbReference>
<feature type="binding site" evidence="8 10">
    <location>
        <position position="85"/>
    </location>
    <ligand>
        <name>3-methyl-2-oxobutanoate</name>
        <dbReference type="ChEBI" id="CHEBI:11851"/>
    </ligand>
</feature>
<protein>
    <recommendedName>
        <fullName evidence="8">3-methyl-2-oxobutanoate hydroxymethyltransferase</fullName>
        <ecNumber evidence="8">2.1.2.11</ecNumber>
    </recommendedName>
    <alternativeName>
        <fullName evidence="8">Ketopantoate hydroxymethyltransferase</fullName>
        <shortName evidence="8">KPHMT</shortName>
    </alternativeName>
</protein>
<dbReference type="EMBL" id="FOLY01000009">
    <property type="protein sequence ID" value="SFC89617.1"/>
    <property type="molecule type" value="Genomic_DNA"/>
</dbReference>
<evidence type="ECO:0000256" key="1">
    <source>
        <dbReference type="ARBA" id="ARBA00005033"/>
    </source>
</evidence>
<keyword evidence="6 8" id="KW-0479">Metal-binding</keyword>
<keyword evidence="12" id="KW-0489">Methyltransferase</keyword>
<feature type="binding site" evidence="8 11">
    <location>
        <position position="46"/>
    </location>
    <ligand>
        <name>Mg(2+)</name>
        <dbReference type="ChEBI" id="CHEBI:18420"/>
    </ligand>
</feature>
<dbReference type="InterPro" id="IPR003700">
    <property type="entry name" value="Pantoate_hydroxy_MeTrfase"/>
</dbReference>
<comment type="cofactor">
    <cofactor evidence="8 11">
        <name>Mg(2+)</name>
        <dbReference type="ChEBI" id="CHEBI:18420"/>
    </cofactor>
    <text evidence="8 11">Binds 1 Mg(2+) ion per subunit.</text>
</comment>
<dbReference type="GO" id="GO:0005737">
    <property type="term" value="C:cytoplasm"/>
    <property type="evidence" value="ECO:0007669"/>
    <property type="project" value="UniProtKB-SubCell"/>
</dbReference>
<dbReference type="PANTHER" id="PTHR20881">
    <property type="entry name" value="3-METHYL-2-OXOBUTANOATE HYDROXYMETHYLTRANSFERASE"/>
    <property type="match status" value="1"/>
</dbReference>
<evidence type="ECO:0000256" key="7">
    <source>
        <dbReference type="ARBA" id="ARBA00056497"/>
    </source>
</evidence>
<evidence type="ECO:0000256" key="3">
    <source>
        <dbReference type="ARBA" id="ARBA00011424"/>
    </source>
</evidence>
<dbReference type="PANTHER" id="PTHR20881:SF0">
    <property type="entry name" value="3-METHYL-2-OXOBUTANOATE HYDROXYMETHYLTRANSFERASE"/>
    <property type="match status" value="1"/>
</dbReference>
<dbReference type="GO" id="GO:0015940">
    <property type="term" value="P:pantothenate biosynthetic process"/>
    <property type="evidence" value="ECO:0007669"/>
    <property type="project" value="UniProtKB-UniRule"/>
</dbReference>
<evidence type="ECO:0000313" key="13">
    <source>
        <dbReference type="Proteomes" id="UP000199046"/>
    </source>
</evidence>
<keyword evidence="8" id="KW-0963">Cytoplasm</keyword>
<name>A0A1I1MW26_9GAMM</name>
<accession>A0A1I1MW26</accession>
<comment type="catalytic activity">
    <reaction evidence="8">
        <text>(6R)-5,10-methylene-5,6,7,8-tetrahydrofolate + 3-methyl-2-oxobutanoate + H2O = 2-dehydropantoate + (6S)-5,6,7,8-tetrahydrofolate</text>
        <dbReference type="Rhea" id="RHEA:11824"/>
        <dbReference type="ChEBI" id="CHEBI:11561"/>
        <dbReference type="ChEBI" id="CHEBI:11851"/>
        <dbReference type="ChEBI" id="CHEBI:15377"/>
        <dbReference type="ChEBI" id="CHEBI:15636"/>
        <dbReference type="ChEBI" id="CHEBI:57453"/>
        <dbReference type="EC" id="2.1.2.11"/>
    </reaction>
</comment>
<feature type="binding site" evidence="8 10">
    <location>
        <begin position="46"/>
        <end position="47"/>
    </location>
    <ligand>
        <name>3-methyl-2-oxobutanoate</name>
        <dbReference type="ChEBI" id="CHEBI:11851"/>
    </ligand>
</feature>
<dbReference type="Pfam" id="PF02548">
    <property type="entry name" value="Pantoate_transf"/>
    <property type="match status" value="1"/>
</dbReference>
<dbReference type="CDD" id="cd06557">
    <property type="entry name" value="KPHMT-like"/>
    <property type="match status" value="1"/>
</dbReference>
<dbReference type="NCBIfam" id="NF001452">
    <property type="entry name" value="PRK00311.1"/>
    <property type="match status" value="1"/>
</dbReference>
<keyword evidence="8 11" id="KW-0460">Magnesium</keyword>
<dbReference type="Proteomes" id="UP000199046">
    <property type="component" value="Unassembled WGS sequence"/>
</dbReference>
<dbReference type="SUPFAM" id="SSF51621">
    <property type="entry name" value="Phosphoenolpyruvate/pyruvate domain"/>
    <property type="match status" value="1"/>
</dbReference>
<keyword evidence="4 8" id="KW-0566">Pantothenate biosynthesis</keyword>
<evidence type="ECO:0000256" key="5">
    <source>
        <dbReference type="ARBA" id="ARBA00022679"/>
    </source>
</evidence>
<dbReference type="GO" id="GO:0000287">
    <property type="term" value="F:magnesium ion binding"/>
    <property type="evidence" value="ECO:0007669"/>
    <property type="project" value="TreeGrafter"/>
</dbReference>
<dbReference type="RefSeq" id="WP_090136033.1">
    <property type="nucleotide sequence ID" value="NZ_FOLY01000009.1"/>
</dbReference>
<dbReference type="AlphaFoldDB" id="A0A1I1MW26"/>
<reference evidence="13" key="1">
    <citation type="submission" date="2016-10" db="EMBL/GenBank/DDBJ databases">
        <authorList>
            <person name="Varghese N."/>
            <person name="Submissions S."/>
        </authorList>
    </citation>
    <scope>NUCLEOTIDE SEQUENCE [LARGE SCALE GENOMIC DNA]</scope>
    <source>
        <strain evidence="13">DSM 23439</strain>
    </source>
</reference>
<dbReference type="UniPathway" id="UPA00028">
    <property type="reaction ID" value="UER00003"/>
</dbReference>
<dbReference type="HAMAP" id="MF_00156">
    <property type="entry name" value="PanB"/>
    <property type="match status" value="1"/>
</dbReference>
<feature type="binding site" evidence="8 10">
    <location>
        <position position="113"/>
    </location>
    <ligand>
        <name>3-methyl-2-oxobutanoate</name>
        <dbReference type="ChEBI" id="CHEBI:11851"/>
    </ligand>
</feature>
<evidence type="ECO:0000256" key="10">
    <source>
        <dbReference type="PIRSR" id="PIRSR000388-2"/>
    </source>
</evidence>
<dbReference type="PIRSF" id="PIRSF000388">
    <property type="entry name" value="Pantoate_hydroxy_MeTrfase"/>
    <property type="match status" value="1"/>
</dbReference>
<feature type="binding site" evidence="8 11">
    <location>
        <position position="115"/>
    </location>
    <ligand>
        <name>Mg(2+)</name>
        <dbReference type="ChEBI" id="CHEBI:18420"/>
    </ligand>
</feature>
<evidence type="ECO:0000256" key="11">
    <source>
        <dbReference type="PIRSR" id="PIRSR000388-3"/>
    </source>
</evidence>
<comment type="function">
    <text evidence="7 8">Catalyzes the reversible reaction in which hydroxymethyl group from 5,10-methylenetetrahydrofolate is transferred onto alpha-ketoisovalerate to form ketopantoate.</text>
</comment>
<evidence type="ECO:0000256" key="9">
    <source>
        <dbReference type="PIRSR" id="PIRSR000388-1"/>
    </source>
</evidence>
<dbReference type="GO" id="GO:0032259">
    <property type="term" value="P:methylation"/>
    <property type="evidence" value="ECO:0007669"/>
    <property type="project" value="UniProtKB-KW"/>
</dbReference>